<proteinExistence type="predicted"/>
<protein>
    <submittedName>
        <fullName evidence="1">Ca-activated chloride channel family protein</fullName>
    </submittedName>
</protein>
<dbReference type="EMBL" id="FXTY01000006">
    <property type="protein sequence ID" value="SMP29375.1"/>
    <property type="molecule type" value="Genomic_DNA"/>
</dbReference>
<reference evidence="1 2" key="1">
    <citation type="submission" date="2017-05" db="EMBL/GenBank/DDBJ databases">
        <authorList>
            <person name="Varghese N."/>
            <person name="Submissions S."/>
        </authorList>
    </citation>
    <scope>NUCLEOTIDE SEQUENCE [LARGE SCALE GENOMIC DNA]</scope>
    <source>
        <strain evidence="1 2">DSM 29734</strain>
    </source>
</reference>
<sequence>MACACDLALLLAVDVSGSVDATEYDIQMRGLAAGLRDGVVVEALIKAEAAVAVMQWTGADRQVMSVPWMRVRNGVEAEALAVAVDVAPRGWRRYSTAIGDALSRAAVELAAGPGCRRMVLDVSGDGPSNEGVLPEIGRKRLEWMGVTVNGLVIETEENDLTGYYWENVITGPGAFVVTANGFEEYPKRIRQKLMREVSQQLSELR</sequence>
<gene>
    <name evidence="1" type="ORF">SAMN06265373_106192</name>
</gene>
<dbReference type="SUPFAM" id="SSF53300">
    <property type="entry name" value="vWA-like"/>
    <property type="match status" value="1"/>
</dbReference>
<keyword evidence="2" id="KW-1185">Reference proteome</keyword>
<dbReference type="Gene3D" id="3.40.50.410">
    <property type="entry name" value="von Willebrand factor, type A domain"/>
    <property type="match status" value="1"/>
</dbReference>
<name>A0ABY1PAT4_9RHOB</name>
<organism evidence="1 2">
    <name type="scientific">Shimia sagamensis</name>
    <dbReference type="NCBI Taxonomy" id="1566352"/>
    <lineage>
        <taxon>Bacteria</taxon>
        <taxon>Pseudomonadati</taxon>
        <taxon>Pseudomonadota</taxon>
        <taxon>Alphaproteobacteria</taxon>
        <taxon>Rhodobacterales</taxon>
        <taxon>Roseobacteraceae</taxon>
    </lineage>
</organism>
<evidence type="ECO:0000313" key="2">
    <source>
        <dbReference type="Proteomes" id="UP001157961"/>
    </source>
</evidence>
<dbReference type="InterPro" id="IPR010607">
    <property type="entry name" value="DUF1194"/>
</dbReference>
<evidence type="ECO:0000313" key="1">
    <source>
        <dbReference type="EMBL" id="SMP29375.1"/>
    </source>
</evidence>
<dbReference type="Proteomes" id="UP001157961">
    <property type="component" value="Unassembled WGS sequence"/>
</dbReference>
<dbReference type="Pfam" id="PF06707">
    <property type="entry name" value="DUF1194"/>
    <property type="match status" value="1"/>
</dbReference>
<accession>A0ABY1PAT4</accession>
<comment type="caution">
    <text evidence="1">The sequence shown here is derived from an EMBL/GenBank/DDBJ whole genome shotgun (WGS) entry which is preliminary data.</text>
</comment>
<dbReference type="InterPro" id="IPR036465">
    <property type="entry name" value="vWFA_dom_sf"/>
</dbReference>